<sequence length="289" mass="30855">MGLRRGTDRDAEPLPPGTTPAGERPGQPEEAPAGERAGRPEEAPALSVRGLSVSYGEVAALRDVSFDLTSHRVTALLGMNGSGKSSLFNAVSGFIRPDAGEVRVLGMSAARARRSNLVGYMPQSEAVDWGFPISVREVVMMGRYGYMGPGRHPRRQDREAVAAALERVGLTEFAHRQIGQLSGGQRKRAFLARSIAQGARLLLLDEPLAGVDRVSTRTIADLLKSLAAEGVTVLISVHEIGTLAELAEEAILLRRRVVYRGTAEDVLKPEHLALAFGDDADAGAGTEEE</sequence>
<dbReference type="InterPro" id="IPR017871">
    <property type="entry name" value="ABC_transporter-like_CS"/>
</dbReference>
<dbReference type="Proteomes" id="UP001139502">
    <property type="component" value="Unassembled WGS sequence"/>
</dbReference>
<evidence type="ECO:0000256" key="5">
    <source>
        <dbReference type="SAM" id="MobiDB-lite"/>
    </source>
</evidence>
<feature type="domain" description="ABC transporter" evidence="6">
    <location>
        <begin position="46"/>
        <end position="280"/>
    </location>
</feature>
<organism evidence="7 8">
    <name type="scientific">Rothia santali</name>
    <dbReference type="NCBI Taxonomy" id="2949643"/>
    <lineage>
        <taxon>Bacteria</taxon>
        <taxon>Bacillati</taxon>
        <taxon>Actinomycetota</taxon>
        <taxon>Actinomycetes</taxon>
        <taxon>Micrococcales</taxon>
        <taxon>Micrococcaceae</taxon>
        <taxon>Rothia</taxon>
    </lineage>
</organism>
<comment type="caution">
    <text evidence="7">The sequence shown here is derived from an EMBL/GenBank/DDBJ whole genome shotgun (WGS) entry which is preliminary data.</text>
</comment>
<dbReference type="PANTHER" id="PTHR42734:SF5">
    <property type="entry name" value="IRON TRANSPORT SYSTEM ATP-BINDING PROTEIN HI_0361-RELATED"/>
    <property type="match status" value="1"/>
</dbReference>
<dbReference type="InterPro" id="IPR003439">
    <property type="entry name" value="ABC_transporter-like_ATP-bd"/>
</dbReference>
<dbReference type="PANTHER" id="PTHR42734">
    <property type="entry name" value="METAL TRANSPORT SYSTEM ATP-BINDING PROTEIN TM_0124-RELATED"/>
    <property type="match status" value="1"/>
</dbReference>
<accession>A0A9X2KJ60</accession>
<keyword evidence="8" id="KW-1185">Reference proteome</keyword>
<keyword evidence="2" id="KW-0813">Transport</keyword>
<keyword evidence="3" id="KW-0547">Nucleotide-binding</keyword>
<dbReference type="RefSeq" id="WP_254168274.1">
    <property type="nucleotide sequence ID" value="NZ_JANAFB010000041.1"/>
</dbReference>
<dbReference type="InterPro" id="IPR027417">
    <property type="entry name" value="P-loop_NTPase"/>
</dbReference>
<dbReference type="InterPro" id="IPR050153">
    <property type="entry name" value="Metal_Ion_Import_ABC"/>
</dbReference>
<dbReference type="SMART" id="SM00382">
    <property type="entry name" value="AAA"/>
    <property type="match status" value="1"/>
</dbReference>
<name>A0A9X2KJ60_9MICC</name>
<dbReference type="GO" id="GO:0005524">
    <property type="term" value="F:ATP binding"/>
    <property type="evidence" value="ECO:0007669"/>
    <property type="project" value="UniProtKB-KW"/>
</dbReference>
<gene>
    <name evidence="7" type="ORF">NBM05_13050</name>
</gene>
<dbReference type="InterPro" id="IPR003593">
    <property type="entry name" value="AAA+_ATPase"/>
</dbReference>
<dbReference type="PROSITE" id="PS50893">
    <property type="entry name" value="ABC_TRANSPORTER_2"/>
    <property type="match status" value="1"/>
</dbReference>
<evidence type="ECO:0000256" key="1">
    <source>
        <dbReference type="ARBA" id="ARBA00005417"/>
    </source>
</evidence>
<dbReference type="CDD" id="cd03235">
    <property type="entry name" value="ABC_Metallic_Cations"/>
    <property type="match status" value="1"/>
</dbReference>
<evidence type="ECO:0000259" key="6">
    <source>
        <dbReference type="PROSITE" id="PS50893"/>
    </source>
</evidence>
<evidence type="ECO:0000256" key="3">
    <source>
        <dbReference type="ARBA" id="ARBA00022741"/>
    </source>
</evidence>
<dbReference type="SUPFAM" id="SSF52540">
    <property type="entry name" value="P-loop containing nucleoside triphosphate hydrolases"/>
    <property type="match status" value="1"/>
</dbReference>
<comment type="similarity">
    <text evidence="1">Belongs to the ABC transporter superfamily.</text>
</comment>
<dbReference type="GO" id="GO:0016887">
    <property type="term" value="F:ATP hydrolysis activity"/>
    <property type="evidence" value="ECO:0007669"/>
    <property type="project" value="InterPro"/>
</dbReference>
<reference evidence="7" key="1">
    <citation type="submission" date="2022-06" db="EMBL/GenBank/DDBJ databases">
        <title>Rothia sp. isolated from sandalwood seedling.</title>
        <authorList>
            <person name="Tuikhar N."/>
            <person name="Kirdat K."/>
            <person name="Thorat V."/>
            <person name="Swetha P."/>
            <person name="Padma S."/>
            <person name="Sundararaj R."/>
            <person name="Yadav A."/>
        </authorList>
    </citation>
    <scope>NUCLEOTIDE SEQUENCE</scope>
    <source>
        <strain evidence="7">AR01</strain>
    </source>
</reference>
<evidence type="ECO:0000313" key="8">
    <source>
        <dbReference type="Proteomes" id="UP001139502"/>
    </source>
</evidence>
<evidence type="ECO:0000313" key="7">
    <source>
        <dbReference type="EMBL" id="MCP3426908.1"/>
    </source>
</evidence>
<protein>
    <submittedName>
        <fullName evidence="7">Metal ABC transporter ATP-binding protein</fullName>
    </submittedName>
</protein>
<proteinExistence type="inferred from homology"/>
<dbReference type="EMBL" id="JANAFB010000041">
    <property type="protein sequence ID" value="MCP3426908.1"/>
    <property type="molecule type" value="Genomic_DNA"/>
</dbReference>
<dbReference type="Pfam" id="PF00005">
    <property type="entry name" value="ABC_tran"/>
    <property type="match status" value="1"/>
</dbReference>
<keyword evidence="4 7" id="KW-0067">ATP-binding</keyword>
<dbReference type="PROSITE" id="PS00211">
    <property type="entry name" value="ABC_TRANSPORTER_1"/>
    <property type="match status" value="1"/>
</dbReference>
<dbReference type="AlphaFoldDB" id="A0A9X2KJ60"/>
<evidence type="ECO:0000256" key="4">
    <source>
        <dbReference type="ARBA" id="ARBA00022840"/>
    </source>
</evidence>
<evidence type="ECO:0000256" key="2">
    <source>
        <dbReference type="ARBA" id="ARBA00022448"/>
    </source>
</evidence>
<feature type="compositionally biased region" description="Basic and acidic residues" evidence="5">
    <location>
        <begin position="1"/>
        <end position="12"/>
    </location>
</feature>
<feature type="region of interest" description="Disordered" evidence="5">
    <location>
        <begin position="1"/>
        <end position="44"/>
    </location>
</feature>
<dbReference type="Gene3D" id="3.40.50.300">
    <property type="entry name" value="P-loop containing nucleotide triphosphate hydrolases"/>
    <property type="match status" value="1"/>
</dbReference>